<dbReference type="AlphaFoldDB" id="A0AAN9Q023"/>
<feature type="transmembrane region" description="Helical" evidence="1">
    <location>
        <begin position="36"/>
        <end position="59"/>
    </location>
</feature>
<organism evidence="2 3">
    <name type="scientific">Canavalia gladiata</name>
    <name type="common">Sword bean</name>
    <name type="synonym">Dolichos gladiatus</name>
    <dbReference type="NCBI Taxonomy" id="3824"/>
    <lineage>
        <taxon>Eukaryota</taxon>
        <taxon>Viridiplantae</taxon>
        <taxon>Streptophyta</taxon>
        <taxon>Embryophyta</taxon>
        <taxon>Tracheophyta</taxon>
        <taxon>Spermatophyta</taxon>
        <taxon>Magnoliopsida</taxon>
        <taxon>eudicotyledons</taxon>
        <taxon>Gunneridae</taxon>
        <taxon>Pentapetalae</taxon>
        <taxon>rosids</taxon>
        <taxon>fabids</taxon>
        <taxon>Fabales</taxon>
        <taxon>Fabaceae</taxon>
        <taxon>Papilionoideae</taxon>
        <taxon>50 kb inversion clade</taxon>
        <taxon>NPAAA clade</taxon>
        <taxon>indigoferoid/millettioid clade</taxon>
        <taxon>Phaseoleae</taxon>
        <taxon>Canavalia</taxon>
    </lineage>
</organism>
<protein>
    <submittedName>
        <fullName evidence="2">Uncharacterized protein</fullName>
    </submittedName>
</protein>
<keyword evidence="1" id="KW-0812">Transmembrane</keyword>
<dbReference type="Proteomes" id="UP001367508">
    <property type="component" value="Unassembled WGS sequence"/>
</dbReference>
<gene>
    <name evidence="2" type="ORF">VNO77_33003</name>
</gene>
<evidence type="ECO:0000313" key="3">
    <source>
        <dbReference type="Proteomes" id="UP001367508"/>
    </source>
</evidence>
<evidence type="ECO:0000313" key="2">
    <source>
        <dbReference type="EMBL" id="KAK7314478.1"/>
    </source>
</evidence>
<sequence length="141" mass="16037">MLIWHTIITCRLYNIDSNYPVGGCLYFATGNLHMQFFYLCALVFTLVVASVSCLVLVMRRINCWILRMKGHLNPVEMPRSLVWLVFVPIVNAILVRYPYLDEDLAVVYADKQHDMLILNPTTGALLLIVKASPVLPNLGEK</sequence>
<feature type="transmembrane region" description="Helical" evidence="1">
    <location>
        <begin position="117"/>
        <end position="135"/>
    </location>
</feature>
<proteinExistence type="predicted"/>
<evidence type="ECO:0000256" key="1">
    <source>
        <dbReference type="SAM" id="Phobius"/>
    </source>
</evidence>
<reference evidence="2 3" key="1">
    <citation type="submission" date="2024-01" db="EMBL/GenBank/DDBJ databases">
        <title>The genomes of 5 underutilized Papilionoideae crops provide insights into root nodulation and disease resistanc.</title>
        <authorList>
            <person name="Jiang F."/>
        </authorList>
    </citation>
    <scope>NUCLEOTIDE SEQUENCE [LARGE SCALE GENOMIC DNA]</scope>
    <source>
        <strain evidence="2">LVBAO_FW01</strain>
        <tissue evidence="2">Leaves</tissue>
    </source>
</reference>
<dbReference type="EMBL" id="JAYMYQ010000008">
    <property type="protein sequence ID" value="KAK7314478.1"/>
    <property type="molecule type" value="Genomic_DNA"/>
</dbReference>
<comment type="caution">
    <text evidence="2">The sequence shown here is derived from an EMBL/GenBank/DDBJ whole genome shotgun (WGS) entry which is preliminary data.</text>
</comment>
<name>A0AAN9Q023_CANGL</name>
<keyword evidence="1" id="KW-0472">Membrane</keyword>
<keyword evidence="3" id="KW-1185">Reference proteome</keyword>
<feature type="transmembrane region" description="Helical" evidence="1">
    <location>
        <begin position="80"/>
        <end position="97"/>
    </location>
</feature>
<accession>A0AAN9Q023</accession>
<keyword evidence="1" id="KW-1133">Transmembrane helix</keyword>